<organism evidence="2 3">
    <name type="scientific">Floridaenema flaviceps BLCC-F50</name>
    <dbReference type="NCBI Taxonomy" id="3153642"/>
    <lineage>
        <taxon>Bacteria</taxon>
        <taxon>Bacillati</taxon>
        <taxon>Cyanobacteriota</taxon>
        <taxon>Cyanophyceae</taxon>
        <taxon>Oscillatoriophycideae</taxon>
        <taxon>Aerosakkonematales</taxon>
        <taxon>Aerosakkonemataceae</taxon>
        <taxon>Floridanema</taxon>
        <taxon>Floridanema flaviceps</taxon>
    </lineage>
</organism>
<gene>
    <name evidence="2" type="ORF">ACE1CI_03000</name>
</gene>
<comment type="caution">
    <text evidence="2">The sequence shown here is derived from an EMBL/GenBank/DDBJ whole genome shotgun (WGS) entry which is preliminary data.</text>
</comment>
<dbReference type="SUPFAM" id="SSF52540">
    <property type="entry name" value="P-loop containing nucleoside triphosphate hydrolases"/>
    <property type="match status" value="1"/>
</dbReference>
<dbReference type="EMBL" id="JBHFNR010000018">
    <property type="protein sequence ID" value="MFB2891893.1"/>
    <property type="molecule type" value="Genomic_DNA"/>
</dbReference>
<evidence type="ECO:0000313" key="3">
    <source>
        <dbReference type="Proteomes" id="UP001576784"/>
    </source>
</evidence>
<keyword evidence="3" id="KW-1185">Reference proteome</keyword>
<feature type="domain" description="G" evidence="1">
    <location>
        <begin position="52"/>
        <end position="162"/>
    </location>
</feature>
<reference evidence="2 3" key="1">
    <citation type="submission" date="2024-09" db="EMBL/GenBank/DDBJ databases">
        <title>Floridaenema gen nov. (Aerosakkonemataceae, Aerosakkonematales ord. nov., Cyanobacteria) from benthic tropical and subtropical fresh waters, with the description of four new species.</title>
        <authorList>
            <person name="Moretto J.A."/>
            <person name="Berthold D.E."/>
            <person name="Lefler F.W."/>
            <person name="Huang I.-S."/>
            <person name="Laughinghouse H. IV."/>
        </authorList>
    </citation>
    <scope>NUCLEOTIDE SEQUENCE [LARGE SCALE GENOMIC DNA]</scope>
    <source>
        <strain evidence="2 3">BLCC-F50</strain>
    </source>
</reference>
<dbReference type="InterPro" id="IPR027417">
    <property type="entry name" value="P-loop_NTPase"/>
</dbReference>
<evidence type="ECO:0000313" key="2">
    <source>
        <dbReference type="EMBL" id="MFB2891893.1"/>
    </source>
</evidence>
<dbReference type="RefSeq" id="WP_413261569.1">
    <property type="nucleotide sequence ID" value="NZ_JBHFNR010000018.1"/>
</dbReference>
<dbReference type="InterPro" id="IPR006073">
    <property type="entry name" value="GTP-bd"/>
</dbReference>
<protein>
    <submittedName>
        <fullName evidence="2">GTPase family protein</fullName>
    </submittedName>
</protein>
<sequence length="442" mass="48259">MVISNERLKNFEALITCFRKLIAPLPAFLKRDIENYFNEVDSLILASRAPRFLIFGQRGVGKSSLINAIFGEMVAETGDVRPQTAKTEWFEYERNGKILEILDTRGLLEPSQNNVSGKASSNVPEKTILDAVRKTCPDVALFLCQAKQVNSGIDQVLEIAEKILKEIKNIHQRDVRLIGVVTQCDQLDPSYILQLPTDNARKNNNIKTAVVDLTKHLSAREFLCNNLVDVIPVAACAEYHEDGSIAPDFRWNIDHLLEVLFEQLPKEAQNEMVRLAKIKKCKKSVASTVVKSRVGASGLIAGAPIPIPSAVMISLIQVAMVAEIAYISGEDCSLEMIKNFLENLGVKGGANIIAGGLAGGMADFSWDNLPSLISQSLPTLIANGMPDYIAQNFLLFLPGLGAIIGGFGAATATDRIGKAAIAYFIDKIAIEEVKQQFSFALA</sequence>
<dbReference type="Pfam" id="PF01926">
    <property type="entry name" value="MMR_HSR1"/>
    <property type="match status" value="1"/>
</dbReference>
<name>A0ABV4XJK7_9CYAN</name>
<accession>A0ABV4XJK7</accession>
<dbReference type="Proteomes" id="UP001576784">
    <property type="component" value="Unassembled WGS sequence"/>
</dbReference>
<proteinExistence type="predicted"/>
<evidence type="ECO:0000259" key="1">
    <source>
        <dbReference type="Pfam" id="PF01926"/>
    </source>
</evidence>
<dbReference type="Gene3D" id="3.40.50.300">
    <property type="entry name" value="P-loop containing nucleotide triphosphate hydrolases"/>
    <property type="match status" value="1"/>
</dbReference>